<evidence type="ECO:0000313" key="3">
    <source>
        <dbReference type="Proteomes" id="UP000244336"/>
    </source>
</evidence>
<dbReference type="EMBL" id="CM009754">
    <property type="protein sequence ID" value="PUZ50009.1"/>
    <property type="molecule type" value="Genomic_DNA"/>
</dbReference>
<name>A0A2T7D327_9POAL</name>
<accession>A0A2T7D327</accession>
<evidence type="ECO:0000256" key="1">
    <source>
        <dbReference type="SAM" id="MobiDB-lite"/>
    </source>
</evidence>
<sequence>MPARPPGPAEPTWPRRAHMGPTDLSPPSRQSHSFTPRPAARGEQAGERPPRRPRPLPPRPPPPPPPFPPIPPAPRARR</sequence>
<protein>
    <submittedName>
        <fullName evidence="2">Uncharacterized protein</fullName>
    </submittedName>
</protein>
<organism evidence="2 3">
    <name type="scientific">Panicum hallii var. hallii</name>
    <dbReference type="NCBI Taxonomy" id="1504633"/>
    <lineage>
        <taxon>Eukaryota</taxon>
        <taxon>Viridiplantae</taxon>
        <taxon>Streptophyta</taxon>
        <taxon>Embryophyta</taxon>
        <taxon>Tracheophyta</taxon>
        <taxon>Spermatophyta</taxon>
        <taxon>Magnoliopsida</taxon>
        <taxon>Liliopsida</taxon>
        <taxon>Poales</taxon>
        <taxon>Poaceae</taxon>
        <taxon>PACMAD clade</taxon>
        <taxon>Panicoideae</taxon>
        <taxon>Panicodae</taxon>
        <taxon>Paniceae</taxon>
        <taxon>Panicinae</taxon>
        <taxon>Panicum</taxon>
        <taxon>Panicum sect. Panicum</taxon>
    </lineage>
</organism>
<keyword evidence="3" id="KW-1185">Reference proteome</keyword>
<feature type="compositionally biased region" description="Pro residues" evidence="1">
    <location>
        <begin position="1"/>
        <end position="11"/>
    </location>
</feature>
<feature type="compositionally biased region" description="Polar residues" evidence="1">
    <location>
        <begin position="25"/>
        <end position="34"/>
    </location>
</feature>
<gene>
    <name evidence="2" type="ORF">GQ55_6G024900</name>
</gene>
<proteinExistence type="predicted"/>
<feature type="region of interest" description="Disordered" evidence="1">
    <location>
        <begin position="1"/>
        <end position="78"/>
    </location>
</feature>
<dbReference type="AlphaFoldDB" id="A0A2T7D327"/>
<evidence type="ECO:0000313" key="2">
    <source>
        <dbReference type="EMBL" id="PUZ50009.1"/>
    </source>
</evidence>
<feature type="compositionally biased region" description="Pro residues" evidence="1">
    <location>
        <begin position="55"/>
        <end position="78"/>
    </location>
</feature>
<dbReference type="Gramene" id="PUZ50009">
    <property type="protein sequence ID" value="PUZ50009"/>
    <property type="gene ID" value="GQ55_6G024900"/>
</dbReference>
<reference evidence="2 3" key="1">
    <citation type="submission" date="2018-04" db="EMBL/GenBank/DDBJ databases">
        <title>WGS assembly of Panicum hallii var. hallii HAL2.</title>
        <authorList>
            <person name="Lovell J."/>
            <person name="Jenkins J."/>
            <person name="Lowry D."/>
            <person name="Mamidi S."/>
            <person name="Sreedasyam A."/>
            <person name="Weng X."/>
            <person name="Barry K."/>
            <person name="Bonette J."/>
            <person name="Campitelli B."/>
            <person name="Daum C."/>
            <person name="Gordon S."/>
            <person name="Gould B."/>
            <person name="Lipzen A."/>
            <person name="MacQueen A."/>
            <person name="Palacio-Mejia J."/>
            <person name="Plott C."/>
            <person name="Shakirov E."/>
            <person name="Shu S."/>
            <person name="Yoshinaga Y."/>
            <person name="Zane M."/>
            <person name="Rokhsar D."/>
            <person name="Grimwood J."/>
            <person name="Schmutz J."/>
            <person name="Juenger T."/>
        </authorList>
    </citation>
    <scope>NUCLEOTIDE SEQUENCE [LARGE SCALE GENOMIC DNA]</scope>
    <source>
        <strain evidence="3">cv. HAL2</strain>
    </source>
</reference>
<dbReference type="Proteomes" id="UP000244336">
    <property type="component" value="Chromosome 6"/>
</dbReference>